<accession>A0A836CN39</accession>
<dbReference type="PROSITE" id="PS50026">
    <property type="entry name" value="EGF_3"/>
    <property type="match status" value="1"/>
</dbReference>
<dbReference type="InterPro" id="IPR000742">
    <property type="entry name" value="EGF"/>
</dbReference>
<feature type="disulfide bond" evidence="1">
    <location>
        <begin position="161"/>
        <end position="170"/>
    </location>
</feature>
<evidence type="ECO:0000313" key="4">
    <source>
        <dbReference type="Proteomes" id="UP000664859"/>
    </source>
</evidence>
<dbReference type="EMBL" id="JAFCMP010000050">
    <property type="protein sequence ID" value="KAG5189431.1"/>
    <property type="molecule type" value="Genomic_DNA"/>
</dbReference>
<gene>
    <name evidence="3" type="ORF">JKP88DRAFT_233242</name>
</gene>
<keyword evidence="1" id="KW-1015">Disulfide bond</keyword>
<evidence type="ECO:0000256" key="1">
    <source>
        <dbReference type="PROSITE-ProRule" id="PRU00076"/>
    </source>
</evidence>
<keyword evidence="1" id="KW-0245">EGF-like domain</keyword>
<dbReference type="PROSITE" id="PS01186">
    <property type="entry name" value="EGF_2"/>
    <property type="match status" value="1"/>
</dbReference>
<proteinExistence type="predicted"/>
<dbReference type="Proteomes" id="UP000664859">
    <property type="component" value="Unassembled WGS sequence"/>
</dbReference>
<organism evidence="3 4">
    <name type="scientific">Tribonema minus</name>
    <dbReference type="NCBI Taxonomy" id="303371"/>
    <lineage>
        <taxon>Eukaryota</taxon>
        <taxon>Sar</taxon>
        <taxon>Stramenopiles</taxon>
        <taxon>Ochrophyta</taxon>
        <taxon>PX clade</taxon>
        <taxon>Xanthophyceae</taxon>
        <taxon>Tribonematales</taxon>
        <taxon>Tribonemataceae</taxon>
        <taxon>Tribonema</taxon>
    </lineage>
</organism>
<feature type="domain" description="EGF-like" evidence="2">
    <location>
        <begin position="127"/>
        <end position="171"/>
    </location>
</feature>
<evidence type="ECO:0000313" key="3">
    <source>
        <dbReference type="EMBL" id="KAG5189431.1"/>
    </source>
</evidence>
<dbReference type="PROSITE" id="PS00022">
    <property type="entry name" value="EGF_1"/>
    <property type="match status" value="1"/>
</dbReference>
<name>A0A836CN39_9STRA</name>
<evidence type="ECO:0000259" key="2">
    <source>
        <dbReference type="PROSITE" id="PS50026"/>
    </source>
</evidence>
<dbReference type="Gene3D" id="2.10.25.10">
    <property type="entry name" value="Laminin"/>
    <property type="match status" value="1"/>
</dbReference>
<sequence>MTVFGQSVEQVCCPPDMLCVTDKSSKFAATKCVAKKACPKEGETPCGRGRVDGVDTANDTCCPKGKHCYLVDLPSGDYKSICSTCDVPCGRARLKDRWGNDRCCLPKQVCRPAFNGLSDVTNTECVYPFKCRKHTCKHGGKCINNPSPYSGHTGTFKRCKCTDGFKGVFCEIAKTAAGT</sequence>
<dbReference type="AlphaFoldDB" id="A0A836CN39"/>
<comment type="caution">
    <text evidence="3">The sequence shown here is derived from an EMBL/GenBank/DDBJ whole genome shotgun (WGS) entry which is preliminary data.</text>
</comment>
<keyword evidence="4" id="KW-1185">Reference proteome</keyword>
<reference evidence="3" key="1">
    <citation type="submission" date="2021-02" db="EMBL/GenBank/DDBJ databases">
        <title>First Annotated Genome of the Yellow-green Alga Tribonema minus.</title>
        <authorList>
            <person name="Mahan K.M."/>
        </authorList>
    </citation>
    <scope>NUCLEOTIDE SEQUENCE</scope>
    <source>
        <strain evidence="3">UTEX B ZZ1240</strain>
    </source>
</reference>
<protein>
    <recommendedName>
        <fullName evidence="2">EGF-like domain-containing protein</fullName>
    </recommendedName>
</protein>
<comment type="caution">
    <text evidence="1">Lacks conserved residue(s) required for the propagation of feature annotation.</text>
</comment>
<dbReference type="OrthoDB" id="283575at2759"/>
<dbReference type="SUPFAM" id="SSF57196">
    <property type="entry name" value="EGF/Laminin"/>
    <property type="match status" value="1"/>
</dbReference>